<evidence type="ECO:0000313" key="1">
    <source>
        <dbReference type="EMBL" id="KAK7925111.1"/>
    </source>
</evidence>
<organism evidence="1 2">
    <name type="scientific">Mugilogobius chulae</name>
    <name type="common">yellowstripe goby</name>
    <dbReference type="NCBI Taxonomy" id="88201"/>
    <lineage>
        <taxon>Eukaryota</taxon>
        <taxon>Metazoa</taxon>
        <taxon>Chordata</taxon>
        <taxon>Craniata</taxon>
        <taxon>Vertebrata</taxon>
        <taxon>Euteleostomi</taxon>
        <taxon>Actinopterygii</taxon>
        <taxon>Neopterygii</taxon>
        <taxon>Teleostei</taxon>
        <taxon>Neoteleostei</taxon>
        <taxon>Acanthomorphata</taxon>
        <taxon>Gobiaria</taxon>
        <taxon>Gobiiformes</taxon>
        <taxon>Gobioidei</taxon>
        <taxon>Gobiidae</taxon>
        <taxon>Gobionellinae</taxon>
        <taxon>Mugilogobius</taxon>
    </lineage>
</organism>
<dbReference type="EMBL" id="JBBPFD010000005">
    <property type="protein sequence ID" value="KAK7925111.1"/>
    <property type="molecule type" value="Genomic_DNA"/>
</dbReference>
<dbReference type="Proteomes" id="UP001460270">
    <property type="component" value="Unassembled WGS sequence"/>
</dbReference>
<accession>A0AAW0PD46</accession>
<protein>
    <submittedName>
        <fullName evidence="1">Uncharacterized protein</fullName>
    </submittedName>
</protein>
<evidence type="ECO:0000313" key="2">
    <source>
        <dbReference type="Proteomes" id="UP001460270"/>
    </source>
</evidence>
<name>A0AAW0PD46_9GOBI</name>
<reference evidence="2" key="1">
    <citation type="submission" date="2024-04" db="EMBL/GenBank/DDBJ databases">
        <title>Salinicola lusitanus LLJ914,a marine bacterium isolated from the Okinawa Trough.</title>
        <authorList>
            <person name="Li J."/>
        </authorList>
    </citation>
    <scope>NUCLEOTIDE SEQUENCE [LARGE SCALE GENOMIC DNA]</scope>
</reference>
<proteinExistence type="predicted"/>
<sequence length="126" mass="13551">MIFFLISDVPASSSSNALFPPAMLPILPLLPPSLLPPATWDQFPSCAKSINSPSDKPSLLLDILIQSQSSLCLTTRELQFENSRVVLPEFLASSNPRSNPCPVFKAAAPGVFFAADVTCFCRTAPL</sequence>
<dbReference type="AlphaFoldDB" id="A0AAW0PD46"/>
<comment type="caution">
    <text evidence="1">The sequence shown here is derived from an EMBL/GenBank/DDBJ whole genome shotgun (WGS) entry which is preliminary data.</text>
</comment>
<keyword evidence="2" id="KW-1185">Reference proteome</keyword>
<gene>
    <name evidence="1" type="ORF">WMY93_007421</name>
</gene>